<dbReference type="EMBL" id="JAVHJM010000005">
    <property type="protein sequence ID" value="KAK6513735.1"/>
    <property type="molecule type" value="Genomic_DNA"/>
</dbReference>
<keyword evidence="1" id="KW-1133">Transmembrane helix</keyword>
<organism evidence="2 3">
    <name type="scientific">Arthrobotrys conoides</name>
    <dbReference type="NCBI Taxonomy" id="74498"/>
    <lineage>
        <taxon>Eukaryota</taxon>
        <taxon>Fungi</taxon>
        <taxon>Dikarya</taxon>
        <taxon>Ascomycota</taxon>
        <taxon>Pezizomycotina</taxon>
        <taxon>Orbiliomycetes</taxon>
        <taxon>Orbiliales</taxon>
        <taxon>Orbiliaceae</taxon>
        <taxon>Arthrobotrys</taxon>
    </lineage>
</organism>
<protein>
    <submittedName>
        <fullName evidence="2">Uncharacterized protein</fullName>
    </submittedName>
</protein>
<reference evidence="2 3" key="1">
    <citation type="submission" date="2019-10" db="EMBL/GenBank/DDBJ databases">
        <authorList>
            <person name="Palmer J.M."/>
        </authorList>
    </citation>
    <scope>NUCLEOTIDE SEQUENCE [LARGE SCALE GENOMIC DNA]</scope>
    <source>
        <strain evidence="2 3">TWF506</strain>
    </source>
</reference>
<evidence type="ECO:0000256" key="1">
    <source>
        <dbReference type="SAM" id="Phobius"/>
    </source>
</evidence>
<keyword evidence="1" id="KW-0812">Transmembrane</keyword>
<accession>A0AAN8PFA3</accession>
<keyword evidence="3" id="KW-1185">Reference proteome</keyword>
<name>A0AAN8PFA3_9PEZI</name>
<evidence type="ECO:0000313" key="2">
    <source>
        <dbReference type="EMBL" id="KAK6513735.1"/>
    </source>
</evidence>
<proteinExistence type="predicted"/>
<gene>
    <name evidence="2" type="ORF">TWF506_008173</name>
</gene>
<comment type="caution">
    <text evidence="2">The sequence shown here is derived from an EMBL/GenBank/DDBJ whole genome shotgun (WGS) entry which is preliminary data.</text>
</comment>
<sequence length="376" mass="43221">MPTTTAANANVTVHDIPKASQNALQIPEILETIIIWSLHLHYVYDDRCRRVNQLRRVAKVWQSTIDHNRTLRSFAFRDPLNTSSSSPLEITTPTTPSRFHLATFCRPYCTALEYELAAVTEIAYSRKKLIGKSEFQKVLYSITTTHGPLIKSFRKKHKVPRCLASNIFITGPTVESIYLRFSGSADTVWFESLGKTAKPTDYLSNLFNNFEYDYHIESSVGVTGNDLIDGIGKAINSFYTLAVSSKGSFLIQKIEIWIGNPALLKERPQSVPGWQIRTLWDSKPWKIREQPWYRAISSAKEATKAAIKDCLWCIISLLGDLYYVVRVLFWWFITLPYVVVKKFYRWVKETWGNRNRNRNRTAGREIPLQATEISLV</sequence>
<evidence type="ECO:0000313" key="3">
    <source>
        <dbReference type="Proteomes" id="UP001307849"/>
    </source>
</evidence>
<dbReference type="AlphaFoldDB" id="A0AAN8PFA3"/>
<keyword evidence="1" id="KW-0472">Membrane</keyword>
<dbReference type="Proteomes" id="UP001307849">
    <property type="component" value="Unassembled WGS sequence"/>
</dbReference>
<feature type="transmembrane region" description="Helical" evidence="1">
    <location>
        <begin position="321"/>
        <end position="340"/>
    </location>
</feature>